<reference evidence="2" key="1">
    <citation type="submission" date="2021-09" db="EMBL/GenBank/DDBJ databases">
        <title>The genome of Mauremys mutica provides insights into the evolution of semi-aquatic lifestyle.</title>
        <authorList>
            <person name="Gong S."/>
            <person name="Gao Y."/>
        </authorList>
    </citation>
    <scope>NUCLEOTIDE SEQUENCE</scope>
    <source>
        <strain evidence="2">MM-2020</strain>
        <tissue evidence="2">Muscle</tissue>
    </source>
</reference>
<feature type="region of interest" description="Disordered" evidence="1">
    <location>
        <begin position="82"/>
        <end position="108"/>
    </location>
</feature>
<name>A0A9D3XDU0_9SAUR</name>
<accession>A0A9D3XDU0</accession>
<evidence type="ECO:0000313" key="3">
    <source>
        <dbReference type="Proteomes" id="UP000827986"/>
    </source>
</evidence>
<dbReference type="AlphaFoldDB" id="A0A9D3XDU0"/>
<dbReference type="Proteomes" id="UP000827986">
    <property type="component" value="Unassembled WGS sequence"/>
</dbReference>
<protein>
    <submittedName>
        <fullName evidence="2">Uncharacterized protein</fullName>
    </submittedName>
</protein>
<evidence type="ECO:0000313" key="2">
    <source>
        <dbReference type="EMBL" id="KAH1177200.1"/>
    </source>
</evidence>
<comment type="caution">
    <text evidence="2">The sequence shown here is derived from an EMBL/GenBank/DDBJ whole genome shotgun (WGS) entry which is preliminary data.</text>
</comment>
<dbReference type="EMBL" id="JAHDVG010000474">
    <property type="protein sequence ID" value="KAH1177200.1"/>
    <property type="molecule type" value="Genomic_DNA"/>
</dbReference>
<evidence type="ECO:0000256" key="1">
    <source>
        <dbReference type="SAM" id="MobiDB-lite"/>
    </source>
</evidence>
<sequence>MLARLGAAPAPSMHVVGSIGLVKEMVYLSLPHGSRTAALGQHTCPTPQPHVQPVCSVVFPFPRAGRNQQHELSPREEFRWAEPMAQTHAPRQNQVTRPHTGGSWIESA</sequence>
<proteinExistence type="predicted"/>
<organism evidence="2 3">
    <name type="scientific">Mauremys mutica</name>
    <name type="common">yellowpond turtle</name>
    <dbReference type="NCBI Taxonomy" id="74926"/>
    <lineage>
        <taxon>Eukaryota</taxon>
        <taxon>Metazoa</taxon>
        <taxon>Chordata</taxon>
        <taxon>Craniata</taxon>
        <taxon>Vertebrata</taxon>
        <taxon>Euteleostomi</taxon>
        <taxon>Archelosauria</taxon>
        <taxon>Testudinata</taxon>
        <taxon>Testudines</taxon>
        <taxon>Cryptodira</taxon>
        <taxon>Durocryptodira</taxon>
        <taxon>Testudinoidea</taxon>
        <taxon>Geoemydidae</taxon>
        <taxon>Geoemydinae</taxon>
        <taxon>Mauremys</taxon>
    </lineage>
</organism>
<gene>
    <name evidence="2" type="ORF">KIL84_010902</name>
</gene>
<keyword evidence="3" id="KW-1185">Reference proteome</keyword>